<dbReference type="InterPro" id="IPR012677">
    <property type="entry name" value="Nucleotide-bd_a/b_plait_sf"/>
</dbReference>
<dbReference type="CDD" id="cd12565">
    <property type="entry name" value="RRM1_MRD1"/>
    <property type="match status" value="1"/>
</dbReference>
<dbReference type="SUPFAM" id="SSF54928">
    <property type="entry name" value="RNA-binding domain, RBD"/>
    <property type="match status" value="1"/>
</dbReference>
<dbReference type="GO" id="GO:0003723">
    <property type="term" value="F:RNA binding"/>
    <property type="evidence" value="ECO:0007669"/>
    <property type="project" value="UniProtKB-UniRule"/>
</dbReference>
<feature type="domain" description="RRM" evidence="3">
    <location>
        <begin position="7"/>
        <end position="80"/>
    </location>
</feature>
<dbReference type="InterPro" id="IPR000504">
    <property type="entry name" value="RRM_dom"/>
</dbReference>
<keyword evidence="1" id="KW-0694">RNA-binding</keyword>
<organism evidence="4 5">
    <name type="scientific">Coniochaeta ligniaria NRRL 30616</name>
    <dbReference type="NCBI Taxonomy" id="1408157"/>
    <lineage>
        <taxon>Eukaryota</taxon>
        <taxon>Fungi</taxon>
        <taxon>Dikarya</taxon>
        <taxon>Ascomycota</taxon>
        <taxon>Pezizomycotina</taxon>
        <taxon>Sordariomycetes</taxon>
        <taxon>Sordariomycetidae</taxon>
        <taxon>Coniochaetales</taxon>
        <taxon>Coniochaetaceae</taxon>
        <taxon>Coniochaeta</taxon>
    </lineage>
</organism>
<feature type="compositionally biased region" description="Low complexity" evidence="2">
    <location>
        <begin position="254"/>
        <end position="264"/>
    </location>
</feature>
<dbReference type="PROSITE" id="PS50102">
    <property type="entry name" value="RRM"/>
    <property type="match status" value="2"/>
</dbReference>
<evidence type="ECO:0000313" key="5">
    <source>
        <dbReference type="Proteomes" id="UP000182658"/>
    </source>
</evidence>
<dbReference type="Proteomes" id="UP000182658">
    <property type="component" value="Unassembled WGS sequence"/>
</dbReference>
<feature type="region of interest" description="Disordered" evidence="2">
    <location>
        <begin position="85"/>
        <end position="300"/>
    </location>
</feature>
<dbReference type="STRING" id="1408157.A0A1J7JA82"/>
<dbReference type="InterPro" id="IPR035979">
    <property type="entry name" value="RBD_domain_sf"/>
</dbReference>
<dbReference type="OrthoDB" id="5151412at2759"/>
<dbReference type="InParanoid" id="A0A1J7JA82"/>
<gene>
    <name evidence="4" type="ORF">CONLIGDRAFT_518689</name>
</gene>
<dbReference type="InterPro" id="IPR050907">
    <property type="entry name" value="SRSF"/>
</dbReference>
<accession>A0A1J7JA82</accession>
<keyword evidence="5" id="KW-1185">Reference proteome</keyword>
<protein>
    <recommendedName>
        <fullName evidence="3">RRM domain-containing protein</fullName>
    </recommendedName>
</protein>
<evidence type="ECO:0000256" key="1">
    <source>
        <dbReference type="PROSITE-ProRule" id="PRU00176"/>
    </source>
</evidence>
<evidence type="ECO:0000256" key="2">
    <source>
        <dbReference type="SAM" id="MobiDB-lite"/>
    </source>
</evidence>
<evidence type="ECO:0000313" key="4">
    <source>
        <dbReference type="EMBL" id="OIW26116.1"/>
    </source>
</evidence>
<feature type="compositionally biased region" description="Polar residues" evidence="2">
    <location>
        <begin position="95"/>
        <end position="107"/>
    </location>
</feature>
<feature type="compositionally biased region" description="Basic and acidic residues" evidence="2">
    <location>
        <begin position="128"/>
        <end position="158"/>
    </location>
</feature>
<reference evidence="4 5" key="1">
    <citation type="submission" date="2016-10" db="EMBL/GenBank/DDBJ databases">
        <title>Draft genome sequence of Coniochaeta ligniaria NRRL30616, a lignocellulolytic fungus for bioabatement of inhibitors in plant biomass hydrolysates.</title>
        <authorList>
            <consortium name="DOE Joint Genome Institute"/>
            <person name="Jimenez D.J."/>
            <person name="Hector R.E."/>
            <person name="Riley R."/>
            <person name="Sun H."/>
            <person name="Grigoriev I.V."/>
            <person name="Van Elsas J.D."/>
            <person name="Nichols N.N."/>
        </authorList>
    </citation>
    <scope>NUCLEOTIDE SEQUENCE [LARGE SCALE GENOMIC DNA]</scope>
    <source>
        <strain evidence="4 5">NRRL 30616</strain>
    </source>
</reference>
<dbReference type="Pfam" id="PF00076">
    <property type="entry name" value="RRM_1"/>
    <property type="match status" value="2"/>
</dbReference>
<dbReference type="SMART" id="SM00360">
    <property type="entry name" value="RRM"/>
    <property type="match status" value="2"/>
</dbReference>
<feature type="compositionally biased region" description="Polar residues" evidence="2">
    <location>
        <begin position="268"/>
        <end position="285"/>
    </location>
</feature>
<dbReference type="AlphaFoldDB" id="A0A1J7JA82"/>
<feature type="domain" description="RRM" evidence="3">
    <location>
        <begin position="310"/>
        <end position="339"/>
    </location>
</feature>
<evidence type="ECO:0000259" key="3">
    <source>
        <dbReference type="PROSITE" id="PS50102"/>
    </source>
</evidence>
<name>A0A1J7JA82_9PEZI</name>
<feature type="compositionally biased region" description="Low complexity" evidence="2">
    <location>
        <begin position="211"/>
        <end position="226"/>
    </location>
</feature>
<proteinExistence type="predicted"/>
<dbReference type="EMBL" id="KV875101">
    <property type="protein sequence ID" value="OIW26116.1"/>
    <property type="molecule type" value="Genomic_DNA"/>
</dbReference>
<dbReference type="PANTHER" id="PTHR23147">
    <property type="entry name" value="SERINE/ARGININE RICH SPLICING FACTOR"/>
    <property type="match status" value="1"/>
</dbReference>
<feature type="compositionally biased region" description="Acidic residues" evidence="2">
    <location>
        <begin position="171"/>
        <end position="181"/>
    </location>
</feature>
<sequence>MESLESSRIFVKNLPPNINEVDFRKHFSSKGREITDIKLIPKRRIGYVGYKSPEDAAKAVKYFNRSYIRMSRIAVEVARPITDTELPSVRKPHPASSSASTFINPSPQAKDAPLTPPSEDPSLKKRKRDDLDEADPKLQEFLEVMDPKHASKKLREDIGVSGEVEMAPPPVEDESDGEYEEIPAKGPKAVAKETPPVVANDESVPPPQPETVPEVPAPEVVKEAPPTGATDDDWLRSRTNRLLDLVDPDDPSFAARNAPAADAAPLQIPTTAGPSTEEGQPVQDTTVDHPEGPAEPEDGDTAETLIQKTARLFVRNLPYTATEDNLRTRFEKFGAIEEVCKQRHSAFASPPSSWLAPCQHDESMIGTSYTHSW</sequence>
<dbReference type="Gene3D" id="3.30.70.330">
    <property type="match status" value="2"/>
</dbReference>